<dbReference type="Gene3D" id="1.20.1720.10">
    <property type="entry name" value="Multidrug resistance protein D"/>
    <property type="match status" value="1"/>
</dbReference>
<dbReference type="Proteomes" id="UP000789375">
    <property type="component" value="Unassembled WGS sequence"/>
</dbReference>
<feature type="transmembrane region" description="Helical" evidence="5">
    <location>
        <begin position="214"/>
        <end position="233"/>
    </location>
</feature>
<dbReference type="InterPro" id="IPR036259">
    <property type="entry name" value="MFS_trans_sf"/>
</dbReference>
<dbReference type="Pfam" id="PF07690">
    <property type="entry name" value="MFS_1"/>
    <property type="match status" value="1"/>
</dbReference>
<name>A0A9N9AUH4_FUNMO</name>
<keyword evidence="8" id="KW-1185">Reference proteome</keyword>
<evidence type="ECO:0000256" key="1">
    <source>
        <dbReference type="ARBA" id="ARBA00004141"/>
    </source>
</evidence>
<evidence type="ECO:0000256" key="5">
    <source>
        <dbReference type="SAM" id="Phobius"/>
    </source>
</evidence>
<comment type="subcellular location">
    <subcellularLocation>
        <location evidence="1">Membrane</location>
        <topology evidence="1">Multi-pass membrane protein</topology>
    </subcellularLocation>
</comment>
<dbReference type="InterPro" id="IPR011701">
    <property type="entry name" value="MFS"/>
</dbReference>
<dbReference type="InterPro" id="IPR020846">
    <property type="entry name" value="MFS_dom"/>
</dbReference>
<feature type="domain" description="Major facilitator superfamily (MFS) profile" evidence="6">
    <location>
        <begin position="59"/>
        <end position="466"/>
    </location>
</feature>
<feature type="transmembrane region" description="Helical" evidence="5">
    <location>
        <begin position="125"/>
        <end position="150"/>
    </location>
</feature>
<evidence type="ECO:0000256" key="2">
    <source>
        <dbReference type="ARBA" id="ARBA00022692"/>
    </source>
</evidence>
<dbReference type="SUPFAM" id="SSF103473">
    <property type="entry name" value="MFS general substrate transporter"/>
    <property type="match status" value="1"/>
</dbReference>
<feature type="transmembrane region" description="Helical" evidence="5">
    <location>
        <begin position="188"/>
        <end position="208"/>
    </location>
</feature>
<keyword evidence="2 5" id="KW-0812">Transmembrane</keyword>
<reference evidence="7" key="1">
    <citation type="submission" date="2021-06" db="EMBL/GenBank/DDBJ databases">
        <authorList>
            <person name="Kallberg Y."/>
            <person name="Tangrot J."/>
            <person name="Rosling A."/>
        </authorList>
    </citation>
    <scope>NUCLEOTIDE SEQUENCE</scope>
    <source>
        <strain evidence="7">87-6 pot B 2015</strain>
    </source>
</reference>
<sequence length="482" mass="54735">MTEKKVFIEMIDDSLPSSQNKPSIISRNIDQDDIATSNVSMKLSTKDPKNWTNKKKFSVLFISSFAIPILPISISIYYPALIAIREYFNTTQFIVNISVGLFILFMGFIPLVVGSYANIYGRKNIYILVMLIFTISSMLCAIAKNIWILIVMRTLQAFGSSSVQFIGSGIVTDIYISKEREQANTKILLGFYFGELTGPIIGGLLTEFLGWHSIFWFLSIYGSILLLLITFFIPETLYNSSSEISSTPIPMITGSITNSSNTKQFNLLSPFKLLFYPNIILTIIYNTTAWMLIYVLHIIIPFSFTNIYNLSSLYIGLVFLAPGIGCIIGSILGSHYSDYLINKYEEKNGKEESYPELRLKSIWIGVLLTIISFYIFGWILERRVDIIWPLIMMFIANSTITYTTDSYPEEFNVSILAIGDAISTLISTIVIILTVPIANEYGVGWLFTALTSIVLLRIFQRLHLRHFEFYRNEGIVDRQNIN</sequence>
<dbReference type="PROSITE" id="PS50850">
    <property type="entry name" value="MFS"/>
    <property type="match status" value="1"/>
</dbReference>
<dbReference type="GO" id="GO:0005886">
    <property type="term" value="C:plasma membrane"/>
    <property type="evidence" value="ECO:0007669"/>
    <property type="project" value="TreeGrafter"/>
</dbReference>
<feature type="transmembrane region" description="Helical" evidence="5">
    <location>
        <begin position="273"/>
        <end position="300"/>
    </location>
</feature>
<feature type="transmembrane region" description="Helical" evidence="5">
    <location>
        <begin position="386"/>
        <end position="403"/>
    </location>
</feature>
<evidence type="ECO:0000313" key="7">
    <source>
        <dbReference type="EMBL" id="CAG8545283.1"/>
    </source>
</evidence>
<feature type="transmembrane region" description="Helical" evidence="5">
    <location>
        <begin position="441"/>
        <end position="459"/>
    </location>
</feature>
<proteinExistence type="predicted"/>
<dbReference type="PANTHER" id="PTHR23502">
    <property type="entry name" value="MAJOR FACILITATOR SUPERFAMILY"/>
    <property type="match status" value="1"/>
</dbReference>
<feature type="transmembrane region" description="Helical" evidence="5">
    <location>
        <begin position="415"/>
        <end position="435"/>
    </location>
</feature>
<evidence type="ECO:0000313" key="8">
    <source>
        <dbReference type="Proteomes" id="UP000789375"/>
    </source>
</evidence>
<dbReference type="AlphaFoldDB" id="A0A9N9AUH4"/>
<gene>
    <name evidence="7" type="ORF">FMOSSE_LOCUS6186</name>
</gene>
<evidence type="ECO:0000256" key="3">
    <source>
        <dbReference type="ARBA" id="ARBA00022989"/>
    </source>
</evidence>
<comment type="caution">
    <text evidence="7">The sequence shown here is derived from an EMBL/GenBank/DDBJ whole genome shotgun (WGS) entry which is preliminary data.</text>
</comment>
<evidence type="ECO:0000259" key="6">
    <source>
        <dbReference type="PROSITE" id="PS50850"/>
    </source>
</evidence>
<dbReference type="EMBL" id="CAJVPP010001272">
    <property type="protein sequence ID" value="CAG8545283.1"/>
    <property type="molecule type" value="Genomic_DNA"/>
</dbReference>
<organism evidence="7 8">
    <name type="scientific">Funneliformis mosseae</name>
    <name type="common">Endomycorrhizal fungus</name>
    <name type="synonym">Glomus mosseae</name>
    <dbReference type="NCBI Taxonomy" id="27381"/>
    <lineage>
        <taxon>Eukaryota</taxon>
        <taxon>Fungi</taxon>
        <taxon>Fungi incertae sedis</taxon>
        <taxon>Mucoromycota</taxon>
        <taxon>Glomeromycotina</taxon>
        <taxon>Glomeromycetes</taxon>
        <taxon>Glomerales</taxon>
        <taxon>Glomeraceae</taxon>
        <taxon>Funneliformis</taxon>
    </lineage>
</organism>
<protein>
    <submittedName>
        <fullName evidence="7">5961_t:CDS:1</fullName>
    </submittedName>
</protein>
<feature type="transmembrane region" description="Helical" evidence="5">
    <location>
        <begin position="312"/>
        <end position="336"/>
    </location>
</feature>
<feature type="transmembrane region" description="Helical" evidence="5">
    <location>
        <begin position="59"/>
        <end position="81"/>
    </location>
</feature>
<dbReference type="GO" id="GO:0022857">
    <property type="term" value="F:transmembrane transporter activity"/>
    <property type="evidence" value="ECO:0007669"/>
    <property type="project" value="InterPro"/>
</dbReference>
<evidence type="ECO:0000256" key="4">
    <source>
        <dbReference type="ARBA" id="ARBA00023136"/>
    </source>
</evidence>
<keyword evidence="3 5" id="KW-1133">Transmembrane helix</keyword>
<accession>A0A9N9AUH4</accession>
<keyword evidence="4 5" id="KW-0472">Membrane</keyword>
<feature type="transmembrane region" description="Helical" evidence="5">
    <location>
        <begin position="357"/>
        <end position="380"/>
    </location>
</feature>
<dbReference type="PANTHER" id="PTHR23502:SF5">
    <property type="entry name" value="QUINIDINE RESISTANCE PROTEIN 3"/>
    <property type="match status" value="1"/>
</dbReference>
<feature type="transmembrane region" description="Helical" evidence="5">
    <location>
        <begin position="93"/>
        <end position="113"/>
    </location>
</feature>